<dbReference type="InterPro" id="IPR006976">
    <property type="entry name" value="VanZ-like"/>
</dbReference>
<feature type="domain" description="VanZ-like" evidence="2">
    <location>
        <begin position="9"/>
        <end position="147"/>
    </location>
</feature>
<keyword evidence="1" id="KW-1133">Transmembrane helix</keyword>
<dbReference type="Proteomes" id="UP000249204">
    <property type="component" value="Unassembled WGS sequence"/>
</dbReference>
<dbReference type="PANTHER" id="PTHR36834">
    <property type="entry name" value="MEMBRANE PROTEIN-RELATED"/>
    <property type="match status" value="1"/>
</dbReference>
<name>A0A2W6P1X6_9BACL</name>
<protein>
    <submittedName>
        <fullName evidence="3">VanZ family protein</fullName>
    </submittedName>
</protein>
<evidence type="ECO:0000259" key="2">
    <source>
        <dbReference type="Pfam" id="PF04892"/>
    </source>
</evidence>
<organism evidence="3 4">
    <name type="scientific">Paenibacillus silvae</name>
    <dbReference type="NCBI Taxonomy" id="1325358"/>
    <lineage>
        <taxon>Bacteria</taxon>
        <taxon>Bacillati</taxon>
        <taxon>Bacillota</taxon>
        <taxon>Bacilli</taxon>
        <taxon>Bacillales</taxon>
        <taxon>Paenibacillaceae</taxon>
        <taxon>Paenibacillus</taxon>
    </lineage>
</organism>
<dbReference type="PANTHER" id="PTHR36834:SF1">
    <property type="entry name" value="INTEGRAL MEMBRANE PROTEIN"/>
    <property type="match status" value="1"/>
</dbReference>
<gene>
    <name evidence="3" type="ORF">DN757_20950</name>
</gene>
<feature type="transmembrane region" description="Helical" evidence="1">
    <location>
        <begin position="71"/>
        <end position="91"/>
    </location>
</feature>
<comment type="caution">
    <text evidence="3">The sequence shown here is derived from an EMBL/GenBank/DDBJ whole genome shotgun (WGS) entry which is preliminary data.</text>
</comment>
<feature type="transmembrane region" description="Helical" evidence="1">
    <location>
        <begin position="103"/>
        <end position="125"/>
    </location>
</feature>
<accession>A0A2W6P1X6</accession>
<proteinExistence type="predicted"/>
<dbReference type="Pfam" id="PF04892">
    <property type="entry name" value="VanZ"/>
    <property type="match status" value="1"/>
</dbReference>
<feature type="transmembrane region" description="Helical" evidence="1">
    <location>
        <begin position="131"/>
        <end position="152"/>
    </location>
</feature>
<evidence type="ECO:0000256" key="1">
    <source>
        <dbReference type="SAM" id="Phobius"/>
    </source>
</evidence>
<evidence type="ECO:0000313" key="4">
    <source>
        <dbReference type="Proteomes" id="UP000249204"/>
    </source>
</evidence>
<dbReference type="EMBL" id="QKWW01000063">
    <property type="protein sequence ID" value="PZT53740.1"/>
    <property type="molecule type" value="Genomic_DNA"/>
</dbReference>
<dbReference type="AlphaFoldDB" id="A0A2W6P1X6"/>
<dbReference type="InterPro" id="IPR053150">
    <property type="entry name" value="Teicoplanin_resist-assoc"/>
</dbReference>
<keyword evidence="1" id="KW-0472">Membrane</keyword>
<reference evidence="3 4" key="1">
    <citation type="submission" date="2018-06" db="EMBL/GenBank/DDBJ databases">
        <title>Isolation of heavy metals resistant Paenibacillus silvae NC2 from Gold-Copper mine in ZiJin, China.</title>
        <authorList>
            <person name="Xu J."/>
            <person name="Mazhar H.S."/>
            <person name="Rensing C."/>
        </authorList>
    </citation>
    <scope>NUCLEOTIDE SEQUENCE [LARGE SCALE GENOMIC DNA]</scope>
    <source>
        <strain evidence="3 4">NC2</strain>
    </source>
</reference>
<keyword evidence="1" id="KW-0812">Transmembrane</keyword>
<sequence>MGWVVILLIYLYLLTKLILFKGGAVDVGLVWDRLTAFLHQPDLIHTRTVNLTPFQEIKRDWHSLSLHRPRTAIHLAGNIVAFIPFGILIAGMVRASIFTGINVLFLSFLLSLGYEATQLLTGIGIFDVDDLMLNTLGGMIGYLVYSVPLVLYRMLTGGKARVAAKRYVKERHV</sequence>
<evidence type="ECO:0000313" key="3">
    <source>
        <dbReference type="EMBL" id="PZT53740.1"/>
    </source>
</evidence>